<dbReference type="PANTHER" id="PTHR11861:SF8">
    <property type="entry name" value="PKD DOMAIN-CONTAINING PROTEIN"/>
    <property type="match status" value="1"/>
</dbReference>
<dbReference type="PANTHER" id="PTHR11861">
    <property type="entry name" value="MELANOCYTE PROTEIN PMEL 17-RELATED"/>
    <property type="match status" value="1"/>
</dbReference>
<dbReference type="InterPro" id="IPR045219">
    <property type="entry name" value="PKAT"/>
</dbReference>
<keyword evidence="2" id="KW-0472">Membrane</keyword>
<proteinExistence type="predicted"/>
<feature type="region of interest" description="Disordered" evidence="1">
    <location>
        <begin position="677"/>
        <end position="702"/>
    </location>
</feature>
<dbReference type="Proteomes" id="UP000325440">
    <property type="component" value="Unassembled WGS sequence"/>
</dbReference>
<keyword evidence="2" id="KW-1133">Transmembrane helix</keyword>
<keyword evidence="2" id="KW-0812">Transmembrane</keyword>
<protein>
    <submittedName>
        <fullName evidence="3">Uncharacterized protein</fullName>
    </submittedName>
</protein>
<sequence length="702" mass="79559">MDQYHYHGRKMDRLYSAMHITNEGPVTIDDLMYRCTRLGRSLQDKYSELVGRTAVTLLKREMVCGHGVQMTRSELNAHKVMFVALNLVDLTLNAYESDYNEACQELLQKKSSISMKKKGSIFLENEESINTTVDMQDQSKECAIIREDWIEMTKPMIYKHLEWAVDRILDYNVRWTECQHRIDDETINNKHAQDSIHYKLLLTNNGPVTTGANITINATVVDYNGNCIKGSLTFKYKDDAFPRHISNKETKSCQAIFNVPFETTIGPSIYRYQIDVFEQIIPLLDIPIVSDRGQLNITEYLNGQLQVFQNNTNLSKNDPQIIYVSSSLETVYKIELNAADMNYLNTNSNSITIYWFVDCMYHGNTTNYTFSSNFTQSNTQHEILGIVVANIGPRPQPTPPTPITTIVNPNNTASTTVSSISTTAITSTNASISAIIPTVSAAVISNTTTSPALLKTDVKSSYHVINLTHTTECQEKQNIDLLLSAVNLESQQKYGYFSRSVFVKGPIANIKTQGKVWIQEGEMLNLQVSCNGSGPFRYCAYYVQGPHNITGNETCQWENNLIQCQTVFFHYFRQPTNYTLVVIIANDVSKVITPIGINIYKVKKQPQISVIVVPVTFSSIAIIIVVFGVAYYFQNRSRYMVEVADFDFANNSDMECKTFRERLRDAISQAINRTKDYSEYDGSEERIGGLDTPQNQKYGSMQ</sequence>
<evidence type="ECO:0000313" key="3">
    <source>
        <dbReference type="EMBL" id="VVC38463.1"/>
    </source>
</evidence>
<dbReference type="AlphaFoldDB" id="A0A5E4N1J9"/>
<dbReference type="EMBL" id="CABPRJ010001474">
    <property type="protein sequence ID" value="VVC38463.1"/>
    <property type="molecule type" value="Genomic_DNA"/>
</dbReference>
<evidence type="ECO:0000256" key="1">
    <source>
        <dbReference type="SAM" id="MobiDB-lite"/>
    </source>
</evidence>
<dbReference type="GO" id="GO:0005886">
    <property type="term" value="C:plasma membrane"/>
    <property type="evidence" value="ECO:0007669"/>
    <property type="project" value="TreeGrafter"/>
</dbReference>
<evidence type="ECO:0000256" key="2">
    <source>
        <dbReference type="SAM" id="Phobius"/>
    </source>
</evidence>
<gene>
    <name evidence="3" type="ORF">CINCED_3A023853</name>
</gene>
<evidence type="ECO:0000313" key="4">
    <source>
        <dbReference type="Proteomes" id="UP000325440"/>
    </source>
</evidence>
<name>A0A5E4N1J9_9HEMI</name>
<feature type="transmembrane region" description="Helical" evidence="2">
    <location>
        <begin position="608"/>
        <end position="633"/>
    </location>
</feature>
<accession>A0A5E4N1J9</accession>
<dbReference type="OrthoDB" id="6381995at2759"/>
<keyword evidence="4" id="KW-1185">Reference proteome</keyword>
<reference evidence="3 4" key="1">
    <citation type="submission" date="2019-08" db="EMBL/GenBank/DDBJ databases">
        <authorList>
            <person name="Alioto T."/>
            <person name="Alioto T."/>
            <person name="Gomez Garrido J."/>
        </authorList>
    </citation>
    <scope>NUCLEOTIDE SEQUENCE [LARGE SCALE GENOMIC DNA]</scope>
</reference>
<feature type="compositionally biased region" description="Basic and acidic residues" evidence="1">
    <location>
        <begin position="677"/>
        <end position="688"/>
    </location>
</feature>
<feature type="compositionally biased region" description="Polar residues" evidence="1">
    <location>
        <begin position="692"/>
        <end position="702"/>
    </location>
</feature>
<organism evidence="3 4">
    <name type="scientific">Cinara cedri</name>
    <dbReference type="NCBI Taxonomy" id="506608"/>
    <lineage>
        <taxon>Eukaryota</taxon>
        <taxon>Metazoa</taxon>
        <taxon>Ecdysozoa</taxon>
        <taxon>Arthropoda</taxon>
        <taxon>Hexapoda</taxon>
        <taxon>Insecta</taxon>
        <taxon>Pterygota</taxon>
        <taxon>Neoptera</taxon>
        <taxon>Paraneoptera</taxon>
        <taxon>Hemiptera</taxon>
        <taxon>Sternorrhyncha</taxon>
        <taxon>Aphidomorpha</taxon>
        <taxon>Aphidoidea</taxon>
        <taxon>Aphididae</taxon>
        <taxon>Lachninae</taxon>
        <taxon>Cinara</taxon>
    </lineage>
</organism>